<dbReference type="GO" id="GO:0005576">
    <property type="term" value="C:extracellular region"/>
    <property type="evidence" value="ECO:0007669"/>
    <property type="project" value="UniProtKB-SubCell"/>
</dbReference>
<dbReference type="SMART" id="SM00110">
    <property type="entry name" value="C1Q"/>
    <property type="match status" value="1"/>
</dbReference>
<name>A0A3B5LS15_9TELE</name>
<accession>A0A3B5LS15</accession>
<dbReference type="AlphaFoldDB" id="A0A3B5LS15"/>
<dbReference type="SUPFAM" id="SSF49842">
    <property type="entry name" value="TNF-like"/>
    <property type="match status" value="1"/>
</dbReference>
<comment type="subcellular location">
    <subcellularLocation>
        <location evidence="1">Secreted</location>
    </subcellularLocation>
</comment>
<evidence type="ECO:0000259" key="4">
    <source>
        <dbReference type="PROSITE" id="PS50871"/>
    </source>
</evidence>
<evidence type="ECO:0000313" key="5">
    <source>
        <dbReference type="Ensembl" id="ENSXCOP00000012176.1"/>
    </source>
</evidence>
<dbReference type="InterPro" id="IPR050822">
    <property type="entry name" value="Cerebellin_Synaptic_Org"/>
</dbReference>
<evidence type="ECO:0000256" key="1">
    <source>
        <dbReference type="ARBA" id="ARBA00004613"/>
    </source>
</evidence>
<evidence type="ECO:0000256" key="3">
    <source>
        <dbReference type="ARBA" id="ARBA00022729"/>
    </source>
</evidence>
<dbReference type="InterPro" id="IPR008983">
    <property type="entry name" value="Tumour_necrosis_fac-like_dom"/>
</dbReference>
<evidence type="ECO:0000256" key="2">
    <source>
        <dbReference type="ARBA" id="ARBA00022525"/>
    </source>
</evidence>
<keyword evidence="2" id="KW-0964">Secreted</keyword>
<dbReference type="PANTHER" id="PTHR22923:SF102">
    <property type="entry name" value="CEREBELLIN 13-RELATED"/>
    <property type="match status" value="1"/>
</dbReference>
<feature type="domain" description="C1q" evidence="4">
    <location>
        <begin position="84"/>
        <end position="225"/>
    </location>
</feature>
<protein>
    <recommendedName>
        <fullName evidence="4">C1q domain-containing protein</fullName>
    </recommendedName>
</protein>
<keyword evidence="3" id="KW-0732">Signal</keyword>
<sequence length="225" mass="24649">MELSTAQLQQDNDNEIISQLNQTESQISDAGNLSDNQQTCTQDINTVLTEMNASLAGLKVGMEHLQKDNEGMLTTTNITTAFSVSAKQVAFSASVFTGGAQGYVGPFDTETVLVFRNVLTNIGNAYNPHTGTFSAPVRGVYHFEFYLHGHGHKSHPTAATLVKNWQQQIVTAFEGQPSNSVNPANGVILLLQCGDVVFVRLWRNARIYDTCNNHTTFSGYLLFPM</sequence>
<keyword evidence="6" id="KW-1185">Reference proteome</keyword>
<dbReference type="PROSITE" id="PS50871">
    <property type="entry name" value="C1Q"/>
    <property type="match status" value="1"/>
</dbReference>
<dbReference type="PRINTS" id="PR00007">
    <property type="entry name" value="COMPLEMNTC1Q"/>
</dbReference>
<dbReference type="InterPro" id="IPR001073">
    <property type="entry name" value="C1q_dom"/>
</dbReference>
<dbReference type="Gene3D" id="2.60.120.40">
    <property type="match status" value="1"/>
</dbReference>
<dbReference type="Ensembl" id="ENSXCOT00000012317.1">
    <property type="protein sequence ID" value="ENSXCOP00000012176.1"/>
    <property type="gene ID" value="ENSXCOG00000009212.1"/>
</dbReference>
<organism evidence="5 6">
    <name type="scientific">Xiphophorus couchianus</name>
    <name type="common">Monterrey platyfish</name>
    <dbReference type="NCBI Taxonomy" id="32473"/>
    <lineage>
        <taxon>Eukaryota</taxon>
        <taxon>Metazoa</taxon>
        <taxon>Chordata</taxon>
        <taxon>Craniata</taxon>
        <taxon>Vertebrata</taxon>
        <taxon>Euteleostomi</taxon>
        <taxon>Actinopterygii</taxon>
        <taxon>Neopterygii</taxon>
        <taxon>Teleostei</taxon>
        <taxon>Neoteleostei</taxon>
        <taxon>Acanthomorphata</taxon>
        <taxon>Ovalentaria</taxon>
        <taxon>Atherinomorphae</taxon>
        <taxon>Cyprinodontiformes</taxon>
        <taxon>Poeciliidae</taxon>
        <taxon>Poeciliinae</taxon>
        <taxon>Xiphophorus</taxon>
    </lineage>
</organism>
<dbReference type="PANTHER" id="PTHR22923">
    <property type="entry name" value="CEREBELLIN-RELATED"/>
    <property type="match status" value="1"/>
</dbReference>
<dbReference type="Pfam" id="PF00386">
    <property type="entry name" value="C1q"/>
    <property type="match status" value="1"/>
</dbReference>
<reference evidence="5" key="1">
    <citation type="submission" date="2025-08" db="UniProtKB">
        <authorList>
            <consortium name="Ensembl"/>
        </authorList>
    </citation>
    <scope>IDENTIFICATION</scope>
</reference>
<evidence type="ECO:0000313" key="6">
    <source>
        <dbReference type="Proteomes" id="UP000261380"/>
    </source>
</evidence>
<reference evidence="5" key="2">
    <citation type="submission" date="2025-09" db="UniProtKB">
        <authorList>
            <consortium name="Ensembl"/>
        </authorList>
    </citation>
    <scope>IDENTIFICATION</scope>
</reference>
<proteinExistence type="predicted"/>
<dbReference type="GeneTree" id="ENSGT00950000183116"/>
<dbReference type="Proteomes" id="UP000261380">
    <property type="component" value="Unplaced"/>
</dbReference>